<dbReference type="SUPFAM" id="SSF48403">
    <property type="entry name" value="Ankyrin repeat"/>
    <property type="match status" value="1"/>
</dbReference>
<dbReference type="PROSITE" id="PS50088">
    <property type="entry name" value="ANK_REPEAT"/>
    <property type="match status" value="3"/>
</dbReference>
<dbReference type="PRINTS" id="PR01415">
    <property type="entry name" value="ANKYRIN"/>
</dbReference>
<feature type="region of interest" description="Disordered" evidence="2">
    <location>
        <begin position="1"/>
        <end position="30"/>
    </location>
</feature>
<sequence length="216" mass="23290">MRGPMPGPVQKCALSSGRSPSGARKSLPMSERQQMALVMQMYASDPANSNPCSSPPPLLSPTGGGRARMRNERGETPLHLAAIKGDILQTRRLLSRKADPNVADFAGWTPLHEACNHGHLEVARCLINANADINARGLDDETPLHDATRNGHIKLVELLLQHGADPHLKNSLGVAPRDINGPQVAELAYLFIEHSQQPPTTPRPASTHQQTPSEGQ</sequence>
<keyword evidence="4" id="KW-1185">Reference proteome</keyword>
<dbReference type="PANTHER" id="PTHR24149">
    <property type="entry name" value="ANKYRIN REPEAT DOMAIN-CONTAINING PROTEIN 12"/>
    <property type="match status" value="1"/>
</dbReference>
<dbReference type="EMBL" id="CADEPI010000265">
    <property type="protein sequence ID" value="CAB3382327.1"/>
    <property type="molecule type" value="Genomic_DNA"/>
</dbReference>
<evidence type="ECO:0000313" key="3">
    <source>
        <dbReference type="EMBL" id="CAB3382327.1"/>
    </source>
</evidence>
<dbReference type="PROSITE" id="PS50297">
    <property type="entry name" value="ANK_REP_REGION"/>
    <property type="match status" value="3"/>
</dbReference>
<gene>
    <name evidence="3" type="ORF">CLODIP_2_CD02996</name>
</gene>
<feature type="region of interest" description="Disordered" evidence="2">
    <location>
        <begin position="44"/>
        <end position="68"/>
    </location>
</feature>
<comment type="caution">
    <text evidence="3">The sequence shown here is derived from an EMBL/GenBank/DDBJ whole genome shotgun (WGS) entry which is preliminary data.</text>
</comment>
<dbReference type="OrthoDB" id="5806726at2759"/>
<dbReference type="InterPro" id="IPR053210">
    <property type="entry name" value="ANKRD12"/>
</dbReference>
<accession>A0A8S1DP10</accession>
<dbReference type="Gene3D" id="1.25.40.20">
    <property type="entry name" value="Ankyrin repeat-containing domain"/>
    <property type="match status" value="1"/>
</dbReference>
<dbReference type="InterPro" id="IPR036770">
    <property type="entry name" value="Ankyrin_rpt-contain_sf"/>
</dbReference>
<protein>
    <submittedName>
        <fullName evidence="3">Uncharacterized protein</fullName>
    </submittedName>
</protein>
<name>A0A8S1DP10_9INSE</name>
<feature type="region of interest" description="Disordered" evidence="2">
    <location>
        <begin position="195"/>
        <end position="216"/>
    </location>
</feature>
<evidence type="ECO:0000256" key="2">
    <source>
        <dbReference type="SAM" id="MobiDB-lite"/>
    </source>
</evidence>
<evidence type="ECO:0000313" key="4">
    <source>
        <dbReference type="Proteomes" id="UP000494165"/>
    </source>
</evidence>
<dbReference type="InterPro" id="IPR002110">
    <property type="entry name" value="Ankyrin_rpt"/>
</dbReference>
<dbReference type="PANTHER" id="PTHR24149:SF14">
    <property type="entry name" value="ANKYRIN REPEAT DOMAIN 12"/>
    <property type="match status" value="1"/>
</dbReference>
<organism evidence="3 4">
    <name type="scientific">Cloeon dipterum</name>
    <dbReference type="NCBI Taxonomy" id="197152"/>
    <lineage>
        <taxon>Eukaryota</taxon>
        <taxon>Metazoa</taxon>
        <taxon>Ecdysozoa</taxon>
        <taxon>Arthropoda</taxon>
        <taxon>Hexapoda</taxon>
        <taxon>Insecta</taxon>
        <taxon>Pterygota</taxon>
        <taxon>Palaeoptera</taxon>
        <taxon>Ephemeroptera</taxon>
        <taxon>Pisciforma</taxon>
        <taxon>Baetidae</taxon>
        <taxon>Cloeon</taxon>
    </lineage>
</organism>
<keyword evidence="1" id="KW-0040">ANK repeat</keyword>
<feature type="repeat" description="ANK" evidence="1">
    <location>
        <begin position="139"/>
        <end position="171"/>
    </location>
</feature>
<dbReference type="Proteomes" id="UP000494165">
    <property type="component" value="Unassembled WGS sequence"/>
</dbReference>
<feature type="repeat" description="ANK" evidence="1">
    <location>
        <begin position="73"/>
        <end position="105"/>
    </location>
</feature>
<dbReference type="Pfam" id="PF12796">
    <property type="entry name" value="Ank_2"/>
    <property type="match status" value="1"/>
</dbReference>
<dbReference type="AlphaFoldDB" id="A0A8S1DP10"/>
<proteinExistence type="predicted"/>
<evidence type="ECO:0000256" key="1">
    <source>
        <dbReference type="PROSITE-ProRule" id="PRU00023"/>
    </source>
</evidence>
<dbReference type="GO" id="GO:0005654">
    <property type="term" value="C:nucleoplasm"/>
    <property type="evidence" value="ECO:0007669"/>
    <property type="project" value="TreeGrafter"/>
</dbReference>
<dbReference type="SMART" id="SM00248">
    <property type="entry name" value="ANK"/>
    <property type="match status" value="3"/>
</dbReference>
<reference evidence="3 4" key="1">
    <citation type="submission" date="2020-04" db="EMBL/GenBank/DDBJ databases">
        <authorList>
            <person name="Alioto T."/>
            <person name="Alioto T."/>
            <person name="Gomez Garrido J."/>
        </authorList>
    </citation>
    <scope>NUCLEOTIDE SEQUENCE [LARGE SCALE GENOMIC DNA]</scope>
</reference>
<feature type="repeat" description="ANK" evidence="1">
    <location>
        <begin position="106"/>
        <end position="138"/>
    </location>
</feature>